<evidence type="ECO:0000313" key="7">
    <source>
        <dbReference type="EMBL" id="CAF0834720.1"/>
    </source>
</evidence>
<dbReference type="OrthoDB" id="547031at2759"/>
<organism evidence="7 8">
    <name type="scientific">Adineta steineri</name>
    <dbReference type="NCBI Taxonomy" id="433720"/>
    <lineage>
        <taxon>Eukaryota</taxon>
        <taxon>Metazoa</taxon>
        <taxon>Spiralia</taxon>
        <taxon>Gnathifera</taxon>
        <taxon>Rotifera</taxon>
        <taxon>Eurotatoria</taxon>
        <taxon>Bdelloidea</taxon>
        <taxon>Adinetida</taxon>
        <taxon>Adinetidae</taxon>
        <taxon>Adineta</taxon>
    </lineage>
</organism>
<dbReference type="EMBL" id="CAJNOM010000024">
    <property type="protein sequence ID" value="CAF0834720.1"/>
    <property type="molecule type" value="Genomic_DNA"/>
</dbReference>
<keyword evidence="2 3" id="KW-0802">TPR repeat</keyword>
<feature type="compositionally biased region" description="Basic residues" evidence="4">
    <location>
        <begin position="353"/>
        <end position="363"/>
    </location>
</feature>
<dbReference type="SMART" id="SM00028">
    <property type="entry name" value="TPR"/>
    <property type="match status" value="2"/>
</dbReference>
<evidence type="ECO:0000256" key="1">
    <source>
        <dbReference type="ARBA" id="ARBA00022737"/>
    </source>
</evidence>
<dbReference type="Gene3D" id="1.25.40.10">
    <property type="entry name" value="Tetratricopeptide repeat domain"/>
    <property type="match status" value="1"/>
</dbReference>
<comment type="caution">
    <text evidence="7">The sequence shown here is derived from an EMBL/GenBank/DDBJ whole genome shotgun (WGS) entry which is preliminary data.</text>
</comment>
<dbReference type="PANTHER" id="PTHR45641:SF19">
    <property type="entry name" value="NEPHROCYSTIN-3"/>
    <property type="match status" value="1"/>
</dbReference>
<dbReference type="InterPro" id="IPR053822">
    <property type="entry name" value="SDE2-like_dom"/>
</dbReference>
<accession>A0A813VAG5</accession>
<reference evidence="7" key="1">
    <citation type="submission" date="2021-02" db="EMBL/GenBank/DDBJ databases">
        <authorList>
            <person name="Nowell W R."/>
        </authorList>
    </citation>
    <scope>NUCLEOTIDE SEQUENCE</scope>
</reference>
<feature type="domain" description="SDE2-like" evidence="5">
    <location>
        <begin position="167"/>
        <end position="268"/>
    </location>
</feature>
<dbReference type="Proteomes" id="UP000663832">
    <property type="component" value="Unassembled WGS sequence"/>
</dbReference>
<evidence type="ECO:0000256" key="2">
    <source>
        <dbReference type="ARBA" id="ARBA00022803"/>
    </source>
</evidence>
<proteinExistence type="predicted"/>
<dbReference type="InterPro" id="IPR019734">
    <property type="entry name" value="TPR_rpt"/>
</dbReference>
<dbReference type="EMBL" id="CAJNOM010000005">
    <property type="protein sequence ID" value="CAF0754538.1"/>
    <property type="molecule type" value="Genomic_DNA"/>
</dbReference>
<evidence type="ECO:0000259" key="5">
    <source>
        <dbReference type="Pfam" id="PF22782"/>
    </source>
</evidence>
<feature type="compositionally biased region" description="Polar residues" evidence="4">
    <location>
        <begin position="216"/>
        <end position="231"/>
    </location>
</feature>
<feature type="repeat" description="TPR" evidence="3">
    <location>
        <begin position="116"/>
        <end position="149"/>
    </location>
</feature>
<dbReference type="Pfam" id="PF22782">
    <property type="entry name" value="SDE2"/>
    <property type="match status" value="1"/>
</dbReference>
<dbReference type="PANTHER" id="PTHR45641">
    <property type="entry name" value="TETRATRICOPEPTIDE REPEAT PROTEIN (AFU_ORTHOLOGUE AFUA_6G03870)"/>
    <property type="match status" value="1"/>
</dbReference>
<sequence length="363" mass="41231">MAGSNRLYEVNLVLTADNDPELSRLTEYIRKERCPNSQGSYRLGSSLSDMGQFHKAEEISQVLLDQTNDDENKASIYHQLGMLKRNRGKYEEAHTFYEKSLALYQKTLHSNHPDLASSYNSIGAVHDSMENYPKALLSLEKTLKIQQQLLPSNHSTLQQRRKNLERGGFGSLLRSFGKQILISKNKEACRDLTGRRMRDVNNEKKLQEWMQKQLEKSASSSTDQKNKASQGQEEKTDYRNVPPPHKFSDTAYDEQKKQIADNIDEAVQIAAEKLTKKKKSTTAVSTRDDDNDDDEKEIISKKRHHSDDTLEDGELKNKKTKKESGATGAFFLGIDVGDVSSDDDDEEEIQAKNAKKKKSIKKA</sequence>
<feature type="region of interest" description="Disordered" evidence="4">
    <location>
        <begin position="210"/>
        <end position="249"/>
    </location>
</feature>
<name>A0A813VAG5_9BILA</name>
<gene>
    <name evidence="6" type="ORF">QVE165_LOCUS1696</name>
    <name evidence="7" type="ORF">QVE165_LOCUS5979</name>
</gene>
<evidence type="ECO:0000313" key="8">
    <source>
        <dbReference type="Proteomes" id="UP000663832"/>
    </source>
</evidence>
<dbReference type="AlphaFoldDB" id="A0A813VAG5"/>
<feature type="region of interest" description="Disordered" evidence="4">
    <location>
        <begin position="275"/>
        <end position="363"/>
    </location>
</feature>
<evidence type="ECO:0000313" key="6">
    <source>
        <dbReference type="EMBL" id="CAF0754538.1"/>
    </source>
</evidence>
<keyword evidence="1" id="KW-0677">Repeat</keyword>
<keyword evidence="8" id="KW-1185">Reference proteome</keyword>
<dbReference type="InterPro" id="IPR011990">
    <property type="entry name" value="TPR-like_helical_dom_sf"/>
</dbReference>
<dbReference type="Pfam" id="PF13424">
    <property type="entry name" value="TPR_12"/>
    <property type="match status" value="1"/>
</dbReference>
<evidence type="ECO:0000256" key="4">
    <source>
        <dbReference type="SAM" id="MobiDB-lite"/>
    </source>
</evidence>
<dbReference type="SUPFAM" id="SSF48452">
    <property type="entry name" value="TPR-like"/>
    <property type="match status" value="1"/>
</dbReference>
<feature type="compositionally biased region" description="Basic and acidic residues" evidence="4">
    <location>
        <begin position="297"/>
        <end position="317"/>
    </location>
</feature>
<protein>
    <recommendedName>
        <fullName evidence="5">SDE2-like domain-containing protein</fullName>
    </recommendedName>
</protein>
<evidence type="ECO:0000256" key="3">
    <source>
        <dbReference type="PROSITE-ProRule" id="PRU00339"/>
    </source>
</evidence>
<dbReference type="PROSITE" id="PS50005">
    <property type="entry name" value="TPR"/>
    <property type="match status" value="2"/>
</dbReference>
<feature type="repeat" description="TPR" evidence="3">
    <location>
        <begin position="74"/>
        <end position="107"/>
    </location>
</feature>